<protein>
    <recommendedName>
        <fullName evidence="2">Uncharacterized protein ycf18</fullName>
    </recommendedName>
</protein>
<dbReference type="GeneID" id="27983140"/>
<reference evidence="3" key="1">
    <citation type="submission" date="2015-11" db="EMBL/GenBank/DDBJ databases">
        <authorList>
            <person name="Zhang Y."/>
            <person name="Guo Z."/>
        </authorList>
    </citation>
    <scope>NUCLEOTIDE SEQUENCE</scope>
</reference>
<evidence type="ECO:0000256" key="2">
    <source>
        <dbReference type="ARBA" id="ARBA00021553"/>
    </source>
</evidence>
<evidence type="ECO:0000313" key="3">
    <source>
        <dbReference type="EMBL" id="ANH09580.1"/>
    </source>
</evidence>
<dbReference type="InterPro" id="IPR007574">
    <property type="entry name" value="NblA"/>
</dbReference>
<dbReference type="Pfam" id="PF04485">
    <property type="entry name" value="NblA"/>
    <property type="match status" value="1"/>
</dbReference>
<proteinExistence type="inferred from homology"/>
<gene>
    <name evidence="3" type="primary">nblA</name>
</gene>
<dbReference type="RefSeq" id="YP_009257497.1">
    <property type="nucleotide sequence ID" value="NC_030338.1"/>
</dbReference>
<reference evidence="3" key="2">
    <citation type="submission" date="2016-06" db="EMBL/GenBank/DDBJ databases">
        <title>Genomic and phylogenetic analysis of Gastroclonium compressum supports its reinstatement to Coeloseira (Champiaceae, Rhodophyta).</title>
        <authorList>
            <person name="Kilpatrick Z."/>
            <person name="Hughey J.R."/>
        </authorList>
    </citation>
    <scope>NUCLEOTIDE SEQUENCE</scope>
</reference>
<dbReference type="InterPro" id="IPR036904">
    <property type="entry name" value="NblA_sf"/>
</dbReference>
<geneLocation type="plastid" evidence="3"/>
<comment type="similarity">
    <text evidence="1">Belongs to the ycf18/nblA family.</text>
</comment>
<dbReference type="Gene3D" id="1.10.287.670">
    <property type="entry name" value="Phycobilisome degradation protein NblA"/>
    <property type="match status" value="1"/>
</dbReference>
<dbReference type="AlphaFoldDB" id="A0A173FZY2"/>
<evidence type="ECO:0000256" key="1">
    <source>
        <dbReference type="ARBA" id="ARBA00008091"/>
    </source>
</evidence>
<organism evidence="3">
    <name type="scientific">Gastroclonium compressum</name>
    <name type="common">Red alga</name>
    <name type="synonym">Coeloseira compressa</name>
    <dbReference type="NCBI Taxonomy" id="1852973"/>
    <lineage>
        <taxon>Eukaryota</taxon>
        <taxon>Rhodophyta</taxon>
        <taxon>Florideophyceae</taxon>
        <taxon>Rhodymeniophycidae</taxon>
        <taxon>Rhodymeniales</taxon>
        <taxon>Champiaceae</taxon>
        <taxon>Coeloseira</taxon>
    </lineage>
</organism>
<dbReference type="SUPFAM" id="SSF109859">
    <property type="entry name" value="NblA-like"/>
    <property type="match status" value="1"/>
</dbReference>
<sequence>MESSNQLTLEQKFKLALYRQKINELNETKIRKHLLKTLQQMMIKDNIIKYFIKNNMP</sequence>
<dbReference type="EMBL" id="KU053957">
    <property type="protein sequence ID" value="ANH09580.1"/>
    <property type="molecule type" value="Genomic_DNA"/>
</dbReference>
<name>A0A173FZY2_GASCM</name>
<keyword evidence="3" id="KW-0934">Plastid</keyword>
<accession>A0A173FZY2</accession>